<evidence type="ECO:0000256" key="1">
    <source>
        <dbReference type="SAM" id="SignalP"/>
    </source>
</evidence>
<protein>
    <submittedName>
        <fullName evidence="2">Uncharacterized protein</fullName>
    </submittedName>
</protein>
<dbReference type="AlphaFoldDB" id="A0A0A9E4X4"/>
<sequence length="62" mass="7333">MVWLVCIVFQKLYQCNVLAALIDVKVNNMQTFLTFARFKYSIISSHETQTEAWTDFKEDLHC</sequence>
<reference evidence="2" key="1">
    <citation type="submission" date="2014-09" db="EMBL/GenBank/DDBJ databases">
        <authorList>
            <person name="Magalhaes I.L.F."/>
            <person name="Oliveira U."/>
            <person name="Santos F.R."/>
            <person name="Vidigal T.H.D.A."/>
            <person name="Brescovit A.D."/>
            <person name="Santos A.J."/>
        </authorList>
    </citation>
    <scope>NUCLEOTIDE SEQUENCE</scope>
    <source>
        <tissue evidence="2">Shoot tissue taken approximately 20 cm above the soil surface</tissue>
    </source>
</reference>
<name>A0A0A9E4X4_ARUDO</name>
<feature type="signal peptide" evidence="1">
    <location>
        <begin position="1"/>
        <end position="19"/>
    </location>
</feature>
<proteinExistence type="predicted"/>
<feature type="chain" id="PRO_5002045228" evidence="1">
    <location>
        <begin position="20"/>
        <end position="62"/>
    </location>
</feature>
<organism evidence="2">
    <name type="scientific">Arundo donax</name>
    <name type="common">Giant reed</name>
    <name type="synonym">Donax arundinaceus</name>
    <dbReference type="NCBI Taxonomy" id="35708"/>
    <lineage>
        <taxon>Eukaryota</taxon>
        <taxon>Viridiplantae</taxon>
        <taxon>Streptophyta</taxon>
        <taxon>Embryophyta</taxon>
        <taxon>Tracheophyta</taxon>
        <taxon>Spermatophyta</taxon>
        <taxon>Magnoliopsida</taxon>
        <taxon>Liliopsida</taxon>
        <taxon>Poales</taxon>
        <taxon>Poaceae</taxon>
        <taxon>PACMAD clade</taxon>
        <taxon>Arundinoideae</taxon>
        <taxon>Arundineae</taxon>
        <taxon>Arundo</taxon>
    </lineage>
</organism>
<accession>A0A0A9E4X4</accession>
<reference evidence="2" key="2">
    <citation type="journal article" date="2015" name="Data Brief">
        <title>Shoot transcriptome of the giant reed, Arundo donax.</title>
        <authorList>
            <person name="Barrero R.A."/>
            <person name="Guerrero F.D."/>
            <person name="Moolhuijzen P."/>
            <person name="Goolsby J.A."/>
            <person name="Tidwell J."/>
            <person name="Bellgard S.E."/>
            <person name="Bellgard M.I."/>
        </authorList>
    </citation>
    <scope>NUCLEOTIDE SEQUENCE</scope>
    <source>
        <tissue evidence="2">Shoot tissue taken approximately 20 cm above the soil surface</tissue>
    </source>
</reference>
<keyword evidence="1" id="KW-0732">Signal</keyword>
<evidence type="ECO:0000313" key="2">
    <source>
        <dbReference type="EMBL" id="JAD95839.1"/>
    </source>
</evidence>
<dbReference type="EMBL" id="GBRH01202056">
    <property type="protein sequence ID" value="JAD95839.1"/>
    <property type="molecule type" value="Transcribed_RNA"/>
</dbReference>